<dbReference type="STRING" id="1173061.A0A0J9XA43"/>
<feature type="binding site" evidence="5">
    <location>
        <position position="190"/>
    </location>
    <ligand>
        <name>a divalent metal cation</name>
        <dbReference type="ChEBI" id="CHEBI:60240"/>
        <label>2</label>
    </ligand>
</feature>
<dbReference type="PANTHER" id="PTHR10060">
    <property type="entry name" value="TATD FAMILY DEOXYRIBONUCLEASE"/>
    <property type="match status" value="1"/>
</dbReference>
<dbReference type="InterPro" id="IPR018228">
    <property type="entry name" value="DNase_TatD-rel_CS"/>
</dbReference>
<keyword evidence="2" id="KW-0540">Nuclease</keyword>
<dbReference type="AlphaFoldDB" id="A0A0J9XA43"/>
<evidence type="ECO:0000256" key="3">
    <source>
        <dbReference type="ARBA" id="ARBA00022723"/>
    </source>
</evidence>
<dbReference type="OrthoDB" id="6079689at2759"/>
<accession>A0A0J9XA43</accession>
<keyword evidence="6" id="KW-0255">Endonuclease</keyword>
<proteinExistence type="inferred from homology"/>
<organism evidence="6 7">
    <name type="scientific">Geotrichum candidum</name>
    <name type="common">Oospora lactis</name>
    <name type="synonym">Dipodascus geotrichum</name>
    <dbReference type="NCBI Taxonomy" id="1173061"/>
    <lineage>
        <taxon>Eukaryota</taxon>
        <taxon>Fungi</taxon>
        <taxon>Dikarya</taxon>
        <taxon>Ascomycota</taxon>
        <taxon>Saccharomycotina</taxon>
        <taxon>Dipodascomycetes</taxon>
        <taxon>Dipodascales</taxon>
        <taxon>Dipodascaceae</taxon>
        <taxon>Geotrichum</taxon>
    </lineage>
</organism>
<evidence type="ECO:0000256" key="4">
    <source>
        <dbReference type="ARBA" id="ARBA00022801"/>
    </source>
</evidence>
<feature type="binding site" evidence="5">
    <location>
        <position position="162"/>
    </location>
    <ligand>
        <name>a divalent metal cation</name>
        <dbReference type="ChEBI" id="CHEBI:60240"/>
        <label>2</label>
    </ligand>
</feature>
<dbReference type="Pfam" id="PF01026">
    <property type="entry name" value="TatD_DNase"/>
    <property type="match status" value="1"/>
</dbReference>
<dbReference type="GO" id="GO:0008296">
    <property type="term" value="F:3'-5'-DNA exonuclease activity"/>
    <property type="evidence" value="ECO:0007669"/>
    <property type="project" value="TreeGrafter"/>
</dbReference>
<dbReference type="GO" id="GO:0046872">
    <property type="term" value="F:metal ion binding"/>
    <property type="evidence" value="ECO:0007669"/>
    <property type="project" value="UniProtKB-KW"/>
</dbReference>
<keyword evidence="3 5" id="KW-0479">Metal-binding</keyword>
<dbReference type="GO" id="GO:0004519">
    <property type="term" value="F:endonuclease activity"/>
    <property type="evidence" value="ECO:0007669"/>
    <property type="project" value="UniProtKB-KW"/>
</dbReference>
<keyword evidence="6" id="KW-0269">Exonuclease</keyword>
<dbReference type="PROSITE" id="PS01091">
    <property type="entry name" value="TATD_3"/>
    <property type="match status" value="1"/>
</dbReference>
<feature type="binding site" evidence="5">
    <location>
        <position position="125"/>
    </location>
    <ligand>
        <name>a divalent metal cation</name>
        <dbReference type="ChEBI" id="CHEBI:60240"/>
        <label>1</label>
    </ligand>
</feature>
<dbReference type="EMBL" id="CCBN010000005">
    <property type="protein sequence ID" value="CDO53661.1"/>
    <property type="molecule type" value="Genomic_DNA"/>
</dbReference>
<dbReference type="Proteomes" id="UP000242525">
    <property type="component" value="Unassembled WGS sequence"/>
</dbReference>
<comment type="caution">
    <text evidence="6">The sequence shown here is derived from an EMBL/GenBank/DDBJ whole genome shotgun (WGS) entry which is preliminary data.</text>
</comment>
<dbReference type="PIRSF" id="PIRSF005902">
    <property type="entry name" value="DNase_TatD"/>
    <property type="match status" value="1"/>
</dbReference>
<protein>
    <submittedName>
        <fullName evidence="6">Similar to Saccharomyces cerevisiae YBL055C 3' to 5' exonuclease and endonuclease with a possible role in apoptosis</fullName>
    </submittedName>
</protein>
<name>A0A0J9XA43_GEOCN</name>
<comment type="similarity">
    <text evidence="1">Belongs to the metallo-dependent hydrolases superfamily. TatD-type hydrolase family.</text>
</comment>
<evidence type="ECO:0000313" key="7">
    <source>
        <dbReference type="Proteomes" id="UP000242525"/>
    </source>
</evidence>
<evidence type="ECO:0000256" key="5">
    <source>
        <dbReference type="PIRSR" id="PIRSR005902-1"/>
    </source>
</evidence>
<evidence type="ECO:0000313" key="6">
    <source>
        <dbReference type="EMBL" id="CDO53661.1"/>
    </source>
</evidence>
<evidence type="ECO:0000256" key="1">
    <source>
        <dbReference type="ARBA" id="ARBA00009275"/>
    </source>
</evidence>
<dbReference type="InterPro" id="IPR001130">
    <property type="entry name" value="TatD-like"/>
</dbReference>
<dbReference type="SUPFAM" id="SSF51556">
    <property type="entry name" value="Metallo-dependent hydrolases"/>
    <property type="match status" value="1"/>
</dbReference>
<dbReference type="PROSITE" id="PS01090">
    <property type="entry name" value="TATD_2"/>
    <property type="match status" value="1"/>
</dbReference>
<dbReference type="InterPro" id="IPR032466">
    <property type="entry name" value="Metal_Hydrolase"/>
</dbReference>
<sequence length="332" mass="36902">MASAAIQRLRYADIGINLSDLQFSGIYHGKKVHESDREKVIERAKFNGVDKMLVTSSYLQEAKDVIELCQPHPGLLYSTAGVHPCHANDVYTKTESITSPAEYYAELKKVVLEGKKSGFVKAFGEIGLDYDRLHYAAADIQRDVFKSQLDIAVEVDLPLFLHSRAADEDFGNILFPYLDSGRLSRGGVVHSFTGTVEEMKILVDKGLYIGINGCSLKTDENLEVVKHVPLDKLMLETDGPWCEIRPSHASFKHHLAVKNKDENGQPVKKPAQLLPFPTVKKEKFAEGTMVTGRCEPCAISLVAQVVASIKGITEREVSEAAWKNTMDLFHLE</sequence>
<dbReference type="PANTHER" id="PTHR10060:SF15">
    <property type="entry name" value="DEOXYRIBONUCLEASE TATDN1"/>
    <property type="match status" value="1"/>
</dbReference>
<keyword evidence="7" id="KW-1185">Reference proteome</keyword>
<reference evidence="6" key="1">
    <citation type="submission" date="2014-03" db="EMBL/GenBank/DDBJ databases">
        <authorList>
            <person name="Casaregola S."/>
        </authorList>
    </citation>
    <scope>NUCLEOTIDE SEQUENCE [LARGE SCALE GENOMIC DNA]</scope>
    <source>
        <strain evidence="6">CLIB 918</strain>
    </source>
</reference>
<dbReference type="CDD" id="cd01310">
    <property type="entry name" value="TatD_DNAse"/>
    <property type="match status" value="1"/>
</dbReference>
<feature type="binding site" evidence="5">
    <location>
        <position position="238"/>
    </location>
    <ligand>
        <name>a divalent metal cation</name>
        <dbReference type="ChEBI" id="CHEBI:60240"/>
        <label>1</label>
    </ligand>
</feature>
<evidence type="ECO:0000256" key="2">
    <source>
        <dbReference type="ARBA" id="ARBA00022722"/>
    </source>
</evidence>
<dbReference type="InterPro" id="IPR050891">
    <property type="entry name" value="TatD-type_Hydrolase"/>
</dbReference>
<dbReference type="Gene3D" id="3.20.20.140">
    <property type="entry name" value="Metal-dependent hydrolases"/>
    <property type="match status" value="1"/>
</dbReference>
<keyword evidence="4" id="KW-0378">Hydrolase</keyword>
<gene>
    <name evidence="6" type="ORF">BN980_GECA05s05147g</name>
</gene>
<dbReference type="GO" id="GO:0005829">
    <property type="term" value="C:cytosol"/>
    <property type="evidence" value="ECO:0007669"/>
    <property type="project" value="TreeGrafter"/>
</dbReference>